<evidence type="ECO:0000313" key="3">
    <source>
        <dbReference type="Proteomes" id="UP000029567"/>
    </source>
</evidence>
<dbReference type="InterPro" id="IPR036465">
    <property type="entry name" value="vWFA_dom_sf"/>
</dbReference>
<dbReference type="InterPro" id="IPR051928">
    <property type="entry name" value="NorD/CobT"/>
</dbReference>
<dbReference type="AlphaFoldDB" id="A0A0E3BLM5"/>
<gene>
    <name evidence="2" type="ORF">P245_04730</name>
</gene>
<dbReference type="PANTHER" id="PTHR41248">
    <property type="entry name" value="NORD PROTEIN"/>
    <property type="match status" value="1"/>
</dbReference>
<dbReference type="Pfam" id="PF11775">
    <property type="entry name" value="CobT_C"/>
    <property type="match status" value="1"/>
</dbReference>
<dbReference type="EMBL" id="AWTN01000024">
    <property type="protein sequence ID" value="KGG97781.1"/>
    <property type="molecule type" value="Genomic_DNA"/>
</dbReference>
<accession>A0A0E3BLM5</accession>
<dbReference type="Pfam" id="PF06213">
    <property type="entry name" value="CobT"/>
    <property type="match status" value="1"/>
</dbReference>
<dbReference type="SUPFAM" id="SSF53300">
    <property type="entry name" value="vWA-like"/>
    <property type="match status" value="1"/>
</dbReference>
<evidence type="ECO:0000313" key="2">
    <source>
        <dbReference type="EMBL" id="KGG97781.1"/>
    </source>
</evidence>
<dbReference type="RefSeq" id="WP_034377776.1">
    <property type="nucleotide sequence ID" value="NZ_AWTN01000024.1"/>
</dbReference>
<dbReference type="Gene3D" id="3.40.50.410">
    <property type="entry name" value="von Willebrand factor, type A domain"/>
    <property type="match status" value="1"/>
</dbReference>
<comment type="caution">
    <text evidence="2">The sequence shown here is derived from an EMBL/GenBank/DDBJ whole genome shotgun (WGS) entry which is preliminary data.</text>
</comment>
<dbReference type="GO" id="GO:0009236">
    <property type="term" value="P:cobalamin biosynthetic process"/>
    <property type="evidence" value="ECO:0007669"/>
    <property type="project" value="InterPro"/>
</dbReference>
<dbReference type="InterPro" id="IPR006538">
    <property type="entry name" value="CobT"/>
</dbReference>
<protein>
    <submittedName>
        <fullName evidence="2">Cobaltochelatase</fullName>
    </submittedName>
</protein>
<evidence type="ECO:0000259" key="1">
    <source>
        <dbReference type="Pfam" id="PF11775"/>
    </source>
</evidence>
<proteinExistence type="predicted"/>
<feature type="domain" description="Cobalamin biosynthesis protein CobT VWA" evidence="1">
    <location>
        <begin position="349"/>
        <end position="563"/>
    </location>
</feature>
<sequence length="566" mass="63436">MSAGTSGPASLSRMEAWGGAMLRAVTGDASLQWSGQTLYRGTAPIPQAAAHHSQVPVHQTDQRGLLDSMGLRLYWSDQALFQAHLPQDPVERMVFELLEQLRVESLVPETWPGARENMRQRFVNWCQAFMDSGLTESSLGILLFTVAITAWSRLTGHEIPERMADLVESTRMSMASPLGRHWDRLRRARDRQQQFVESALAVSRWVGMAVRAAQDDAPRGAGGPRRRSSFALPLHFESQSQDGMPVAQSGDSRAWTGTAQSYRVFTREFDREVQAAELIRALQLAQFREQMDEELARSGLLQAGRLARYLQQRLASTQRNGWSFGLEEGHLDGSRLSQLVTDPQQRAIFKDEMQRPVNETAVAILMDCSGSMKTYARPLSLLLDVLGRALEMAGASVEILGFSTQAWNGGRARRRWQRAGQPQFPGRLNERLHIVFKDGAKPWRHARHGIAALRKPDIFREGIDGEAVEWACQRLRAKAAQRRILLVISDGCPMDTATHQANDEHYLDQHLRQVLAAQERMGGVKVCALGVGLDLGVFYRQRLAVDLQHDLDEALLFSVAEMLCKR</sequence>
<dbReference type="PANTHER" id="PTHR41248:SF1">
    <property type="entry name" value="NORD PROTEIN"/>
    <property type="match status" value="1"/>
</dbReference>
<organism evidence="2 3">
    <name type="scientific">Comamonas thiooxydans</name>
    <dbReference type="NCBI Taxonomy" id="363952"/>
    <lineage>
        <taxon>Bacteria</taxon>
        <taxon>Pseudomonadati</taxon>
        <taxon>Pseudomonadota</taxon>
        <taxon>Betaproteobacteria</taxon>
        <taxon>Burkholderiales</taxon>
        <taxon>Comamonadaceae</taxon>
        <taxon>Comamonas</taxon>
    </lineage>
</organism>
<dbReference type="Proteomes" id="UP000029567">
    <property type="component" value="Unassembled WGS sequence"/>
</dbReference>
<dbReference type="PIRSF" id="PIRSF031715">
    <property type="entry name" value="Cob_chel_CobT"/>
    <property type="match status" value="1"/>
</dbReference>
<reference evidence="2 3" key="1">
    <citation type="submission" date="2013-09" db="EMBL/GenBank/DDBJ databases">
        <title>High correlation between genotypes and phenotypes of environmental bacteria Comamonas testosteroni strains.</title>
        <authorList>
            <person name="Liu L."/>
            <person name="Zhu W."/>
            <person name="Xia X."/>
            <person name="Xu B."/>
            <person name="Luo M."/>
            <person name="Wang G."/>
        </authorList>
    </citation>
    <scope>NUCLEOTIDE SEQUENCE [LARGE SCALE GENOMIC DNA]</scope>
    <source>
        <strain evidence="2 3">JL14</strain>
    </source>
</reference>
<name>A0A0E3BLM5_9BURK</name>
<dbReference type="InterPro" id="IPR025861">
    <property type="entry name" value="CobT_VWA_dom"/>
</dbReference>